<sequence length="1104" mass="124343">MDLEDLVYSYPSLDEPNFQTLISSKFEFRQLATSRYESIPARGQPFRHQELILRYMLQYNHLLLIHDAGTGKTCSSAFPAENLLRRNLTSATVDFVANYVIPRKTSIRKVYVLTRGPALISEFRFQLVCKCTGGIYESESLARATTGASRESRITAEIGKYYSIGTYGRLAKRIVRKGYTDEQLAERYADCFFIVDEPQYLKDPSLGEERGSYEQLHRLFHLAKRSKVMATTATPMVNSVNEFPYLANLILPLDKQLSVTADYGNATLEEIGPQLQGYVSYVRALDTGLNVVFEGQPITGEESQSQMVVEPSQMSEFQTEGYVRGLKEANGFHNAERQASNFVFPDLSFGTEGFERFTIKRSGEAGVPDVYLPNEQLAQALADPSTLYSMSCKFYKILQLIGQSRGNNFCYSNSLVGSGSALFAMTLVANGYEQFLESVSAFASAPGQEAISQSYCLSVQPGGGPRQIRIAPNSKRFALITSRTPDARRRNILELFNSYENRHGEYLKVIIASPVAKAGINLANVIAIHLIDSDWNEAGNYQALSRGIRATSHTALLEEARELAVAEGRDPSQARVTVSVYRHVAIPIPEMVPGDESPIDLTIYLAAEQKDILIHRMLRILKQVAIDCQIHRERNVRSEDVDYSPTCDYLPCNYVCVNPEPDSIDTSSFDVLYSSSIVEEITREIFNIFTTRFSLSFTELSSILSIYAEKYLIFALSRIFSSKQTFIDRFGRKAYLREDAGFLYLQNDFPLRTSSYPLSFYTENLISVSSQPLISISNEINAVKNASKIEELLSIDPSTPRWSEVLGSLSSEGRAILLETAISSGLGLITLPSGPISETTSDAINAQFAGLWFSFHEPVPQLNRRLQTTSSGPKRRGRPPKPENVNKVRKVTSSELAGALELPTDTETVFIHIIYNTAQAATSHAVTTRASRVEGRIRLLKPSEGVWRDTNDYETPVYNEIVQRFLADLRSRYEVYDIYGTIYKIDNNFRIRDKTSENQEASSRDSRNINSGRICTSWNKPALVQLMWQINVQPSPFALVESREEMITCLERRSAFSARNPKSGFSDEKIVFFYRWLCKTRANRRQLCQIIQNELEKQGRLFVI</sequence>
<organism evidence="4 5">
    <name type="scientific">Pithovirus sibericum</name>
    <dbReference type="NCBI Taxonomy" id="1450746"/>
    <lineage>
        <taxon>Viruses</taxon>
        <taxon>Pithoviruses</taxon>
        <taxon>Orthopithovirinae</taxon>
        <taxon>Alphapithovirus</taxon>
        <taxon>Alphapithovirus sibericum</taxon>
    </lineage>
</organism>
<dbReference type="SMART" id="SM00490">
    <property type="entry name" value="HELICc"/>
    <property type="match status" value="1"/>
</dbReference>
<dbReference type="Pfam" id="PF00271">
    <property type="entry name" value="Helicase_C"/>
    <property type="match status" value="1"/>
</dbReference>
<feature type="region of interest" description="Disordered" evidence="1">
    <location>
        <begin position="865"/>
        <end position="885"/>
    </location>
</feature>
<dbReference type="SUPFAM" id="SSF52540">
    <property type="entry name" value="P-loop containing nucleoside triphosphate hydrolases"/>
    <property type="match status" value="2"/>
</dbReference>
<evidence type="ECO:0000313" key="4">
    <source>
        <dbReference type="EMBL" id="AHH01594.1"/>
    </source>
</evidence>
<dbReference type="GeneID" id="18266055"/>
<gene>
    <name evidence="4" type="ORF">pv_27</name>
</gene>
<evidence type="ECO:0000259" key="2">
    <source>
        <dbReference type="SMART" id="SM00487"/>
    </source>
</evidence>
<dbReference type="InterPro" id="IPR027417">
    <property type="entry name" value="P-loop_NTPase"/>
</dbReference>
<keyword evidence="4" id="KW-0347">Helicase</keyword>
<dbReference type="Proteomes" id="UP000202176">
    <property type="component" value="Segment"/>
</dbReference>
<dbReference type="SMART" id="SM00487">
    <property type="entry name" value="DEXDc"/>
    <property type="match status" value="1"/>
</dbReference>
<evidence type="ECO:0000259" key="3">
    <source>
        <dbReference type="SMART" id="SM00490"/>
    </source>
</evidence>
<name>W5S4I8_9VIRU</name>
<reference evidence="4 5" key="1">
    <citation type="journal article" date="2014" name="Proc. Natl. Acad. Sci. U.S.A.">
        <title>Thirty-thousand-year-old distant relative of giant icosahedral DNA viruses with a pandoravirus morphology.</title>
        <authorList>
            <person name="Legendre M."/>
            <person name="Bartoli J."/>
            <person name="Shmakova L."/>
            <person name="Jeudy S."/>
            <person name="Labadie K."/>
            <person name="Adrait A."/>
            <person name="Lescot M."/>
            <person name="Poirot O."/>
            <person name="Bertaux L."/>
            <person name="Bruley C."/>
            <person name="Coute Y."/>
            <person name="Rivkina E."/>
            <person name="Abergel C."/>
            <person name="Claverie J.M."/>
        </authorList>
    </citation>
    <scope>NUCLEOTIDE SEQUENCE [LARGE SCALE GENOMIC DNA]</scope>
    <source>
        <strain evidence="4">P1084-T</strain>
    </source>
</reference>
<dbReference type="OrthoDB" id="7438at10239"/>
<keyword evidence="5" id="KW-1185">Reference proteome</keyword>
<protein>
    <submittedName>
        <fullName evidence="4">VV D6-like helicase</fullName>
    </submittedName>
</protein>
<dbReference type="InterPro" id="IPR014001">
    <property type="entry name" value="Helicase_ATP-bd"/>
</dbReference>
<dbReference type="EMBL" id="KF740664">
    <property type="protein sequence ID" value="AHH01594.1"/>
    <property type="molecule type" value="Genomic_DNA"/>
</dbReference>
<evidence type="ECO:0000313" key="5">
    <source>
        <dbReference type="Proteomes" id="UP000202176"/>
    </source>
</evidence>
<dbReference type="KEGG" id="vg:18266055"/>
<accession>W5S4I8</accession>
<dbReference type="InterPro" id="IPR001650">
    <property type="entry name" value="Helicase_C-like"/>
</dbReference>
<dbReference type="Gene3D" id="3.40.50.300">
    <property type="entry name" value="P-loop containing nucleotide triphosphate hydrolases"/>
    <property type="match status" value="2"/>
</dbReference>
<feature type="domain" description="Helicase C-terminal" evidence="3">
    <location>
        <begin position="468"/>
        <end position="551"/>
    </location>
</feature>
<proteinExistence type="predicted"/>
<keyword evidence="4" id="KW-0547">Nucleotide-binding</keyword>
<evidence type="ECO:0000256" key="1">
    <source>
        <dbReference type="SAM" id="MobiDB-lite"/>
    </source>
</evidence>
<dbReference type="RefSeq" id="YP_009000929.1">
    <property type="nucleotide sequence ID" value="NC_023423.1"/>
</dbReference>
<dbReference type="GO" id="GO:0004386">
    <property type="term" value="F:helicase activity"/>
    <property type="evidence" value="ECO:0007669"/>
    <property type="project" value="UniProtKB-KW"/>
</dbReference>
<keyword evidence="4" id="KW-0067">ATP-binding</keyword>
<feature type="domain" description="Helicase ATP-binding" evidence="2">
    <location>
        <begin position="41"/>
        <end position="271"/>
    </location>
</feature>
<keyword evidence="4" id="KW-0378">Hydrolase</keyword>